<evidence type="ECO:0000259" key="5">
    <source>
        <dbReference type="Pfam" id="PF02872"/>
    </source>
</evidence>
<accession>A0A174DAT9</accession>
<evidence type="ECO:0000259" key="4">
    <source>
        <dbReference type="Pfam" id="PF00149"/>
    </source>
</evidence>
<name>A0A174DAT9_9FIRM</name>
<keyword evidence="2" id="KW-0378">Hydrolase</keyword>
<evidence type="ECO:0000313" key="7">
    <source>
        <dbReference type="Proteomes" id="UP000095409"/>
    </source>
</evidence>
<dbReference type="SUPFAM" id="SSF56300">
    <property type="entry name" value="Metallo-dependent phosphatases"/>
    <property type="match status" value="1"/>
</dbReference>
<dbReference type="InterPro" id="IPR008334">
    <property type="entry name" value="5'-Nucleotdase_C"/>
</dbReference>
<dbReference type="GO" id="GO:0030288">
    <property type="term" value="C:outer membrane-bounded periplasmic space"/>
    <property type="evidence" value="ECO:0007669"/>
    <property type="project" value="TreeGrafter"/>
</dbReference>
<keyword evidence="3" id="KW-0472">Membrane</keyword>
<dbReference type="PRINTS" id="PR01607">
    <property type="entry name" value="APYRASEFAMLY"/>
</dbReference>
<dbReference type="CDD" id="cd00845">
    <property type="entry name" value="MPP_UshA_N_like"/>
    <property type="match status" value="1"/>
</dbReference>
<keyword evidence="2" id="KW-0547">Nucleotide-binding</keyword>
<dbReference type="EMBL" id="CYZD01000007">
    <property type="protein sequence ID" value="CUO22761.1"/>
    <property type="molecule type" value="Genomic_DNA"/>
</dbReference>
<dbReference type="PANTHER" id="PTHR11575:SF24">
    <property type="entry name" value="5'-NUCLEOTIDASE"/>
    <property type="match status" value="1"/>
</dbReference>
<reference evidence="6 7" key="1">
    <citation type="submission" date="2015-09" db="EMBL/GenBank/DDBJ databases">
        <authorList>
            <consortium name="Pathogen Informatics"/>
        </authorList>
    </citation>
    <scope>NUCLEOTIDE SEQUENCE [LARGE SCALE GENOMIC DNA]</scope>
    <source>
        <strain evidence="6 7">2789STDY5608837</strain>
    </source>
</reference>
<keyword evidence="3" id="KW-1133">Transmembrane helix</keyword>
<dbReference type="SUPFAM" id="SSF55816">
    <property type="entry name" value="5'-nucleotidase (syn. UDP-sugar hydrolase), C-terminal domain"/>
    <property type="match status" value="1"/>
</dbReference>
<dbReference type="InterPro" id="IPR004843">
    <property type="entry name" value="Calcineurin-like_PHP"/>
</dbReference>
<dbReference type="GO" id="GO:0000166">
    <property type="term" value="F:nucleotide binding"/>
    <property type="evidence" value="ECO:0007669"/>
    <property type="project" value="UniProtKB-KW"/>
</dbReference>
<dbReference type="InterPro" id="IPR006179">
    <property type="entry name" value="5_nucleotidase/apyrase"/>
</dbReference>
<proteinExistence type="inferred from homology"/>
<comment type="similarity">
    <text evidence="2">Belongs to the 5'-nucleotidase family.</text>
</comment>
<evidence type="ECO:0000256" key="3">
    <source>
        <dbReference type="SAM" id="Phobius"/>
    </source>
</evidence>
<dbReference type="PANTHER" id="PTHR11575">
    <property type="entry name" value="5'-NUCLEOTIDASE-RELATED"/>
    <property type="match status" value="1"/>
</dbReference>
<dbReference type="Proteomes" id="UP000095409">
    <property type="component" value="Unassembled WGS sequence"/>
</dbReference>
<keyword evidence="3" id="KW-0812">Transmembrane</keyword>
<dbReference type="RefSeq" id="WP_055066098.1">
    <property type="nucleotide sequence ID" value="NZ_CYZD01000007.1"/>
</dbReference>
<dbReference type="GO" id="GO:0009166">
    <property type="term" value="P:nucleotide catabolic process"/>
    <property type="evidence" value="ECO:0007669"/>
    <property type="project" value="InterPro"/>
</dbReference>
<gene>
    <name evidence="6" type="primary">yfkN</name>
    <name evidence="6" type="ORF">ERS852394_01725</name>
</gene>
<evidence type="ECO:0000313" key="6">
    <source>
        <dbReference type="EMBL" id="CUO22761.1"/>
    </source>
</evidence>
<feature type="chain" id="PRO_5007948308" evidence="2">
    <location>
        <begin position="24"/>
        <end position="655"/>
    </location>
</feature>
<dbReference type="Gene3D" id="3.90.780.10">
    <property type="entry name" value="5'-Nucleotidase, C-terminal domain"/>
    <property type="match status" value="1"/>
</dbReference>
<feature type="domain" description="5'-Nucleotidase C-terminal" evidence="5">
    <location>
        <begin position="369"/>
        <end position="520"/>
    </location>
</feature>
<dbReference type="Gene3D" id="3.60.21.10">
    <property type="match status" value="1"/>
</dbReference>
<protein>
    <submittedName>
        <fullName evidence="6">Trifunctional nucleotide phosphoesterase protein YfkN</fullName>
    </submittedName>
</protein>
<feature type="transmembrane region" description="Helical" evidence="3">
    <location>
        <begin position="615"/>
        <end position="637"/>
    </location>
</feature>
<feature type="signal peptide" evidence="2">
    <location>
        <begin position="1"/>
        <end position="23"/>
    </location>
</feature>
<dbReference type="InterPro" id="IPR036907">
    <property type="entry name" value="5'-Nucleotdase_C_sf"/>
</dbReference>
<feature type="domain" description="Calcineurin-like phosphoesterase" evidence="4">
    <location>
        <begin position="38"/>
        <end position="273"/>
    </location>
</feature>
<dbReference type="AlphaFoldDB" id="A0A174DAT9"/>
<organism evidence="6 7">
    <name type="scientific">Blautia obeum</name>
    <dbReference type="NCBI Taxonomy" id="40520"/>
    <lineage>
        <taxon>Bacteria</taxon>
        <taxon>Bacillati</taxon>
        <taxon>Bacillota</taxon>
        <taxon>Clostridia</taxon>
        <taxon>Lachnospirales</taxon>
        <taxon>Lachnospiraceae</taxon>
        <taxon>Blautia</taxon>
    </lineage>
</organism>
<evidence type="ECO:0000256" key="1">
    <source>
        <dbReference type="ARBA" id="ARBA00022729"/>
    </source>
</evidence>
<dbReference type="Pfam" id="PF00149">
    <property type="entry name" value="Metallophos"/>
    <property type="match status" value="1"/>
</dbReference>
<evidence type="ECO:0000256" key="2">
    <source>
        <dbReference type="RuleBase" id="RU362119"/>
    </source>
</evidence>
<dbReference type="GO" id="GO:0016787">
    <property type="term" value="F:hydrolase activity"/>
    <property type="evidence" value="ECO:0007669"/>
    <property type="project" value="UniProtKB-KW"/>
</dbReference>
<dbReference type="InterPro" id="IPR029052">
    <property type="entry name" value="Metallo-depent_PP-like"/>
</dbReference>
<keyword evidence="1 2" id="KW-0732">Signal</keyword>
<sequence length="655" mass="72580">MMLRKSILSVVLTIAMLMPLAQAVTVKAAADTKQIDVLFTHDTHSHLDSFSTIVNGEQKEVGGFAKIKTLINEKKKEDPDTLILDGGDFSMGTLIQTVYDTEAAELRMLGYLGYDVTTFGNHEFDYRSQGLANMLKAAKSSGETLPEIVVCNVDWDSMEKAGLNDGQKQIQSAFETYGVKDYVMVQKGDAKIAVVGVFGKDALECAPTCELSFKDPVKAVKKTVEEIKKNEEADMIACVSHGGTWEDESKSEDELLAKAVPDLDLIISGHTHSELQEAIRHGNTYIVSCGEYGRNLGSLSMTQNSDGRWNLSAYELIPVSEDVKADKATQERIDALMDTVDTNYLADFGYTRKEVLAQNDVEFNSLEEMGTEHKELNLGDIMADAYVYAVENSEYYDGDPVDVAVVPSGTVRDTYTKGDITVEDVYNSFSLGIGKDGVAGYPLINAYLTGKELKLVAEVDASISDFMTTARLYCSGLNFTYNPHRMILNKVTDCYLTRADGERTEIEDDKLYHVVTDLYTGQMLGSVMKMSYGLLSLEPKDKDGNPIENLEDHAVMEGDKEMKAWDAIARYMQSFDDADGDGIANVSEYYATTHDRKVVDDSKNILDLVKKPNKFTAIIVCIGLIIIIIIVLVVSLIRKIVRKSRKKKNIHNTNR</sequence>
<dbReference type="Pfam" id="PF02872">
    <property type="entry name" value="5_nucleotid_C"/>
    <property type="match status" value="1"/>
</dbReference>